<evidence type="ECO:0000313" key="2">
    <source>
        <dbReference type="Proteomes" id="UP001430953"/>
    </source>
</evidence>
<proteinExistence type="predicted"/>
<dbReference type="EMBL" id="JADYXP020000018">
    <property type="protein sequence ID" value="KAL0106571.1"/>
    <property type="molecule type" value="Genomic_DNA"/>
</dbReference>
<gene>
    <name evidence="1" type="ORF">PUN28_016337</name>
</gene>
<protein>
    <submittedName>
        <fullName evidence="1">Uncharacterized protein</fullName>
    </submittedName>
</protein>
<comment type="caution">
    <text evidence="1">The sequence shown here is derived from an EMBL/GenBank/DDBJ whole genome shotgun (WGS) entry which is preliminary data.</text>
</comment>
<organism evidence="1 2">
    <name type="scientific">Cardiocondyla obscurior</name>
    <dbReference type="NCBI Taxonomy" id="286306"/>
    <lineage>
        <taxon>Eukaryota</taxon>
        <taxon>Metazoa</taxon>
        <taxon>Ecdysozoa</taxon>
        <taxon>Arthropoda</taxon>
        <taxon>Hexapoda</taxon>
        <taxon>Insecta</taxon>
        <taxon>Pterygota</taxon>
        <taxon>Neoptera</taxon>
        <taxon>Endopterygota</taxon>
        <taxon>Hymenoptera</taxon>
        <taxon>Apocrita</taxon>
        <taxon>Aculeata</taxon>
        <taxon>Formicoidea</taxon>
        <taxon>Formicidae</taxon>
        <taxon>Myrmicinae</taxon>
        <taxon>Cardiocondyla</taxon>
    </lineage>
</organism>
<sequence length="99" mass="10620">MGNLFAVSSISFSSSVLPHSFSIATISLILQTSISSGFLRNKDSSSISQSSVLRCLLFCSKSIISSRSPSSCSSSHILIAHKRSCFFFISLTLSFSIAM</sequence>
<name>A0AAW2EVY0_9HYME</name>
<accession>A0AAW2EVY0</accession>
<reference evidence="1 2" key="1">
    <citation type="submission" date="2023-03" db="EMBL/GenBank/DDBJ databases">
        <title>High recombination rates correlate with genetic variation in Cardiocondyla obscurior ants.</title>
        <authorList>
            <person name="Errbii M."/>
        </authorList>
    </citation>
    <scope>NUCLEOTIDE SEQUENCE [LARGE SCALE GENOMIC DNA]</scope>
    <source>
        <strain evidence="1">Alpha-2009</strain>
        <tissue evidence="1">Whole body</tissue>
    </source>
</reference>
<dbReference type="Proteomes" id="UP001430953">
    <property type="component" value="Unassembled WGS sequence"/>
</dbReference>
<evidence type="ECO:0000313" key="1">
    <source>
        <dbReference type="EMBL" id="KAL0106571.1"/>
    </source>
</evidence>
<dbReference type="AlphaFoldDB" id="A0AAW2EVY0"/>
<keyword evidence="2" id="KW-1185">Reference proteome</keyword>